<dbReference type="CDD" id="cd03784">
    <property type="entry name" value="GT1_Gtf-like"/>
    <property type="match status" value="1"/>
</dbReference>
<dbReference type="Proteomes" id="UP000075243">
    <property type="component" value="Chromosome 3"/>
</dbReference>
<evidence type="ECO:0000313" key="4">
    <source>
        <dbReference type="Proteomes" id="UP000075243"/>
    </source>
</evidence>
<organism evidence="3 4">
    <name type="scientific">Cajanus cajan</name>
    <name type="common">Pigeon pea</name>
    <name type="synonym">Cajanus indicus</name>
    <dbReference type="NCBI Taxonomy" id="3821"/>
    <lineage>
        <taxon>Eukaryota</taxon>
        <taxon>Viridiplantae</taxon>
        <taxon>Streptophyta</taxon>
        <taxon>Embryophyta</taxon>
        <taxon>Tracheophyta</taxon>
        <taxon>Spermatophyta</taxon>
        <taxon>Magnoliopsida</taxon>
        <taxon>eudicotyledons</taxon>
        <taxon>Gunneridae</taxon>
        <taxon>Pentapetalae</taxon>
        <taxon>rosids</taxon>
        <taxon>fabids</taxon>
        <taxon>Fabales</taxon>
        <taxon>Fabaceae</taxon>
        <taxon>Papilionoideae</taxon>
        <taxon>50 kb inversion clade</taxon>
        <taxon>NPAAA clade</taxon>
        <taxon>indigoferoid/millettioid clade</taxon>
        <taxon>Phaseoleae</taxon>
        <taxon>Cajanus</taxon>
    </lineage>
</organism>
<dbReference type="FunFam" id="3.40.50.2000:FF:000108">
    <property type="entry name" value="UDP-glycosyltransferase 83A1"/>
    <property type="match status" value="1"/>
</dbReference>
<dbReference type="SUPFAM" id="SSF53756">
    <property type="entry name" value="UDP-Glycosyltransferase/glycogen phosphorylase"/>
    <property type="match status" value="1"/>
</dbReference>
<dbReference type="AlphaFoldDB" id="A0A151TRB9"/>
<dbReference type="Pfam" id="PF00201">
    <property type="entry name" value="UDPGT"/>
    <property type="match status" value="1"/>
</dbReference>
<dbReference type="GO" id="GO:0050645">
    <property type="term" value="F:limonoid glucosyltransferase activity"/>
    <property type="evidence" value="ECO:0007669"/>
    <property type="project" value="UniProtKB-EC"/>
</dbReference>
<dbReference type="GO" id="GO:0080043">
    <property type="term" value="F:quercetin 3-O-glucosyltransferase activity"/>
    <property type="evidence" value="ECO:0007669"/>
    <property type="project" value="TreeGrafter"/>
</dbReference>
<dbReference type="Gene3D" id="3.40.50.2000">
    <property type="entry name" value="Glycogen Phosphorylase B"/>
    <property type="match status" value="2"/>
</dbReference>
<gene>
    <name evidence="3" type="ORF">KK1_008803</name>
</gene>
<dbReference type="PANTHER" id="PTHR11926:SF1530">
    <property type="entry name" value="EF-HAND DOMAIN-CONTAINING PROTEIN"/>
    <property type="match status" value="1"/>
</dbReference>
<protein>
    <submittedName>
        <fullName evidence="3">Cytokinin-O-glucosyltransferase 2</fullName>
        <ecNumber evidence="3">2.4.1.210</ecNumber>
    </submittedName>
</protein>
<evidence type="ECO:0000256" key="1">
    <source>
        <dbReference type="ARBA" id="ARBA00009995"/>
    </source>
</evidence>
<name>A0A151TRB9_CAJCA</name>
<keyword evidence="4" id="KW-1185">Reference proteome</keyword>
<dbReference type="EMBL" id="CM003605">
    <property type="protein sequence ID" value="KYP69604.1"/>
    <property type="molecule type" value="Genomic_DNA"/>
</dbReference>
<sequence>MNFSQKLVDHGCKITFVNTEFIHQRLMSSMAKQESLDDSPIKLVSIPDGLGLDDDRSDLGKLCDAILSTMPFILEKLIEDINLNDDDKITCIVADVIMGWALEVGSKLGIKGVQFWTASATMFALQYNIPMLIEDGIIDSNAPFLFGTEGFPITKGTFQISPSMPAMDKGAIWWSNIYDPTTEKKIFKYLVHCMQNSNLTKWSICNTTYELEPGALSYVPKLLPVGPLLRSYDNTNGTVRSMGQFWEEDYSCINWLNQQPPCSVLYVAFGSFTLFDQNQFNELALGLDLTNRPFLWVVRQDKKMTYPNELLGSKGKIVGWSPQLKVLSHPAIACFVSHCGWNSIMEGLCNGVPFLCWPYFTDQLYNKSYICDELKIGLGLNLDENGLVSRWEIKKKLNQLLSDEQIRARSLELKEMVVNNVSEGSGSSNNILRFVEWLKS</sequence>
<dbReference type="OMA" id="VEHGCKI"/>
<dbReference type="PANTHER" id="PTHR11926">
    <property type="entry name" value="GLUCOSYL/GLUCURONOSYL TRANSFERASES"/>
    <property type="match status" value="1"/>
</dbReference>
<accession>A0A151TRB9</accession>
<proteinExistence type="inferred from homology"/>
<comment type="similarity">
    <text evidence="1">Belongs to the UDP-glycosyltransferase family.</text>
</comment>
<keyword evidence="2 3" id="KW-0808">Transferase</keyword>
<evidence type="ECO:0000313" key="3">
    <source>
        <dbReference type="EMBL" id="KYP69604.1"/>
    </source>
</evidence>
<dbReference type="InterPro" id="IPR002213">
    <property type="entry name" value="UDP_glucos_trans"/>
</dbReference>
<dbReference type="EC" id="2.4.1.210" evidence="3"/>
<keyword evidence="3" id="KW-0328">Glycosyltransferase</keyword>
<dbReference type="FunFam" id="3.40.50.2000:FF:000061">
    <property type="entry name" value="UDP-glycosyltransferase 83A1"/>
    <property type="match status" value="1"/>
</dbReference>
<dbReference type="Gramene" id="C.cajan_08551.t">
    <property type="protein sequence ID" value="C.cajan_08551.t"/>
    <property type="gene ID" value="C.cajan_08551"/>
</dbReference>
<dbReference type="GO" id="GO:0080044">
    <property type="term" value="F:quercetin 7-O-glucosyltransferase activity"/>
    <property type="evidence" value="ECO:0007669"/>
    <property type="project" value="TreeGrafter"/>
</dbReference>
<evidence type="ECO:0000256" key="2">
    <source>
        <dbReference type="ARBA" id="ARBA00022679"/>
    </source>
</evidence>
<reference evidence="3 4" key="1">
    <citation type="journal article" date="2012" name="Nat. Biotechnol.">
        <title>Draft genome sequence of pigeonpea (Cajanus cajan), an orphan legume crop of resource-poor farmers.</title>
        <authorList>
            <person name="Varshney R.K."/>
            <person name="Chen W."/>
            <person name="Li Y."/>
            <person name="Bharti A.K."/>
            <person name="Saxena R.K."/>
            <person name="Schlueter J.A."/>
            <person name="Donoghue M.T."/>
            <person name="Azam S."/>
            <person name="Fan G."/>
            <person name="Whaley A.M."/>
            <person name="Farmer A.D."/>
            <person name="Sheridan J."/>
            <person name="Iwata A."/>
            <person name="Tuteja R."/>
            <person name="Penmetsa R.V."/>
            <person name="Wu W."/>
            <person name="Upadhyaya H.D."/>
            <person name="Yang S.P."/>
            <person name="Shah T."/>
            <person name="Saxena K.B."/>
            <person name="Michael T."/>
            <person name="McCombie W.R."/>
            <person name="Yang B."/>
            <person name="Zhang G."/>
            <person name="Yang H."/>
            <person name="Wang J."/>
            <person name="Spillane C."/>
            <person name="Cook D.R."/>
            <person name="May G.D."/>
            <person name="Xu X."/>
            <person name="Jackson S.A."/>
        </authorList>
    </citation>
    <scope>NUCLEOTIDE SEQUENCE [LARGE SCALE GENOMIC DNA]</scope>
    <source>
        <strain evidence="4">cv. Asha</strain>
    </source>
</reference>